<evidence type="ECO:0000313" key="2">
    <source>
        <dbReference type="EnsemblPlants" id="AUR62000110-RA:cds"/>
    </source>
</evidence>
<keyword evidence="3" id="KW-1185">Reference proteome</keyword>
<dbReference type="EnsemblPlants" id="AUR62000110-RA">
    <property type="protein sequence ID" value="AUR62000110-RA:cds"/>
    <property type="gene ID" value="AUR62000110"/>
</dbReference>
<sequence length="80" mass="8774">MSGDVENLTSSTVNKNADLNGSSVPEVQYFTSAAGVIVCGQLNWLEHDPLDLMTMWRFLQFQLQLSSISPFSVSSSSMPM</sequence>
<evidence type="ECO:0000256" key="1">
    <source>
        <dbReference type="SAM" id="MobiDB-lite"/>
    </source>
</evidence>
<name>A0A803KM54_CHEQI</name>
<dbReference type="Proteomes" id="UP000596660">
    <property type="component" value="Unplaced"/>
</dbReference>
<organism evidence="2 3">
    <name type="scientific">Chenopodium quinoa</name>
    <name type="common">Quinoa</name>
    <dbReference type="NCBI Taxonomy" id="63459"/>
    <lineage>
        <taxon>Eukaryota</taxon>
        <taxon>Viridiplantae</taxon>
        <taxon>Streptophyta</taxon>
        <taxon>Embryophyta</taxon>
        <taxon>Tracheophyta</taxon>
        <taxon>Spermatophyta</taxon>
        <taxon>Magnoliopsida</taxon>
        <taxon>eudicotyledons</taxon>
        <taxon>Gunneridae</taxon>
        <taxon>Pentapetalae</taxon>
        <taxon>Caryophyllales</taxon>
        <taxon>Chenopodiaceae</taxon>
        <taxon>Chenopodioideae</taxon>
        <taxon>Atripliceae</taxon>
        <taxon>Chenopodium</taxon>
    </lineage>
</organism>
<evidence type="ECO:0000313" key="3">
    <source>
        <dbReference type="Proteomes" id="UP000596660"/>
    </source>
</evidence>
<reference evidence="2" key="2">
    <citation type="submission" date="2021-03" db="UniProtKB">
        <authorList>
            <consortium name="EnsemblPlants"/>
        </authorList>
    </citation>
    <scope>IDENTIFICATION</scope>
</reference>
<dbReference type="AlphaFoldDB" id="A0A803KM54"/>
<protein>
    <submittedName>
        <fullName evidence="2">Uncharacterized protein</fullName>
    </submittedName>
</protein>
<feature type="compositionally biased region" description="Polar residues" evidence="1">
    <location>
        <begin position="7"/>
        <end position="22"/>
    </location>
</feature>
<dbReference type="Gramene" id="AUR62000110-RA">
    <property type="protein sequence ID" value="AUR62000110-RA:cds"/>
    <property type="gene ID" value="AUR62000110"/>
</dbReference>
<proteinExistence type="predicted"/>
<feature type="region of interest" description="Disordered" evidence="1">
    <location>
        <begin position="1"/>
        <end position="22"/>
    </location>
</feature>
<accession>A0A803KM54</accession>
<reference evidence="2" key="1">
    <citation type="journal article" date="2017" name="Nature">
        <title>The genome of Chenopodium quinoa.</title>
        <authorList>
            <person name="Jarvis D.E."/>
            <person name="Ho Y.S."/>
            <person name="Lightfoot D.J."/>
            <person name="Schmoeckel S.M."/>
            <person name="Li B."/>
            <person name="Borm T.J.A."/>
            <person name="Ohyanagi H."/>
            <person name="Mineta K."/>
            <person name="Michell C.T."/>
            <person name="Saber N."/>
            <person name="Kharbatia N.M."/>
            <person name="Rupper R.R."/>
            <person name="Sharp A.R."/>
            <person name="Dally N."/>
            <person name="Boughton B.A."/>
            <person name="Woo Y.H."/>
            <person name="Gao G."/>
            <person name="Schijlen E.G.W.M."/>
            <person name="Guo X."/>
            <person name="Momin A.A."/>
            <person name="Negrao S."/>
            <person name="Al-Babili S."/>
            <person name="Gehring C."/>
            <person name="Roessner U."/>
            <person name="Jung C."/>
            <person name="Murphy K."/>
            <person name="Arold S.T."/>
            <person name="Gojobori T."/>
            <person name="van der Linden C.G."/>
            <person name="van Loo E.N."/>
            <person name="Jellen E.N."/>
            <person name="Maughan P.J."/>
            <person name="Tester M."/>
        </authorList>
    </citation>
    <scope>NUCLEOTIDE SEQUENCE [LARGE SCALE GENOMIC DNA]</scope>
    <source>
        <strain evidence="2">cv. PI 614886</strain>
    </source>
</reference>